<dbReference type="RefSeq" id="WP_122919457.1">
    <property type="nucleotide sequence ID" value="NZ_RHHQ01000014.1"/>
</dbReference>
<reference evidence="2 3" key="1">
    <citation type="submission" date="2018-10" db="EMBL/GenBank/DDBJ databases">
        <title>Phylogenomics of Brevibacillus.</title>
        <authorList>
            <person name="Dunlap C."/>
        </authorList>
    </citation>
    <scope>NUCLEOTIDE SEQUENCE [LARGE SCALE GENOMIC DNA]</scope>
    <source>
        <strain evidence="2 3">JCM 15716</strain>
    </source>
</reference>
<sequence>MTADIVFINGQILTIDPENRILQAVALKENRILAVGDNAGIEKCIGSETKIIDLQGRSMLPGFIDSHLHVTLMAANTLGINCKAAHIKSVQNILGELQTKASQVPKGAWVRAWGFNETKVAEQRYPTRWELDAISTDHPIIVVRTCSHISAVNSKALELAGIDANTPDPPGGKIERDEKGVPTGVLIENAHMNMHHFSKFTETEIRQGLPLASQQLLANGITSVHDAGAYGPESLRILQQSTQTGDIQVRIYAMIGALNDSQEFVKKMMEAGVVTGLGNEQFKIGPVKVFIDGSSSGPTIATRQPYTSDRNNHGILYFGQEELNEALVTTHELGYQITAHAQGDRAIEMMLNCIETALQKQPRHNHRHRIEHAGITTPDLLKRMKELNVIPIPNPPFFYEFGEGYVKNYGERVNHMFPARDFIDEGIIAAAGSDSPITDCNPLLGIHTAVNRQTQAGLSVGDCQRIKRLEAIRLYTWNGAYASFDEHIKGSIEVGKLADMVVLSEPIMETPTERIKDITVEMTVLDGRIVYQKGEGEIRA</sequence>
<dbReference type="EMBL" id="RHHQ01000014">
    <property type="protein sequence ID" value="RNB85452.1"/>
    <property type="molecule type" value="Genomic_DNA"/>
</dbReference>
<dbReference type="InterPro" id="IPR033932">
    <property type="entry name" value="YtcJ-like"/>
</dbReference>
<dbReference type="SUPFAM" id="SSF51556">
    <property type="entry name" value="Metallo-dependent hydrolases"/>
    <property type="match status" value="1"/>
</dbReference>
<evidence type="ECO:0000259" key="1">
    <source>
        <dbReference type="Pfam" id="PF07969"/>
    </source>
</evidence>
<dbReference type="PANTHER" id="PTHR22642">
    <property type="entry name" value="IMIDAZOLONEPROPIONASE"/>
    <property type="match status" value="1"/>
</dbReference>
<dbReference type="InterPro" id="IPR013108">
    <property type="entry name" value="Amidohydro_3"/>
</dbReference>
<evidence type="ECO:0000313" key="3">
    <source>
        <dbReference type="Proteomes" id="UP000271031"/>
    </source>
</evidence>
<dbReference type="InterPro" id="IPR011059">
    <property type="entry name" value="Metal-dep_hydrolase_composite"/>
</dbReference>
<dbReference type="GO" id="GO:0016810">
    <property type="term" value="F:hydrolase activity, acting on carbon-nitrogen (but not peptide) bonds"/>
    <property type="evidence" value="ECO:0007669"/>
    <property type="project" value="InterPro"/>
</dbReference>
<dbReference type="Gene3D" id="3.20.20.140">
    <property type="entry name" value="Metal-dependent hydrolases"/>
    <property type="match status" value="1"/>
</dbReference>
<dbReference type="InterPro" id="IPR032466">
    <property type="entry name" value="Metal_Hydrolase"/>
</dbReference>
<dbReference type="CDD" id="cd01300">
    <property type="entry name" value="YtcJ_like"/>
    <property type="match status" value="1"/>
</dbReference>
<feature type="domain" description="Amidohydrolase 3" evidence="1">
    <location>
        <begin position="50"/>
        <end position="531"/>
    </location>
</feature>
<keyword evidence="2" id="KW-0378">Hydrolase</keyword>
<proteinExistence type="predicted"/>
<dbReference type="AlphaFoldDB" id="A0A3M8DBN8"/>
<organism evidence="2 3">
    <name type="scientific">Brevibacillus fluminis</name>
    <dbReference type="NCBI Taxonomy" id="511487"/>
    <lineage>
        <taxon>Bacteria</taxon>
        <taxon>Bacillati</taxon>
        <taxon>Bacillota</taxon>
        <taxon>Bacilli</taxon>
        <taxon>Bacillales</taxon>
        <taxon>Paenibacillaceae</taxon>
        <taxon>Brevibacillus</taxon>
    </lineage>
</organism>
<keyword evidence="3" id="KW-1185">Reference proteome</keyword>
<dbReference type="Gene3D" id="2.30.40.10">
    <property type="entry name" value="Urease, subunit C, domain 1"/>
    <property type="match status" value="1"/>
</dbReference>
<protein>
    <submittedName>
        <fullName evidence="2">Amidohydrolase</fullName>
    </submittedName>
</protein>
<dbReference type="Proteomes" id="UP000271031">
    <property type="component" value="Unassembled WGS sequence"/>
</dbReference>
<name>A0A3M8DBN8_9BACL</name>
<gene>
    <name evidence="2" type="ORF">EDM56_18785</name>
</gene>
<dbReference type="OrthoDB" id="9767366at2"/>
<comment type="caution">
    <text evidence="2">The sequence shown here is derived from an EMBL/GenBank/DDBJ whole genome shotgun (WGS) entry which is preliminary data.</text>
</comment>
<dbReference type="Pfam" id="PF07969">
    <property type="entry name" value="Amidohydro_3"/>
    <property type="match status" value="1"/>
</dbReference>
<dbReference type="PANTHER" id="PTHR22642:SF2">
    <property type="entry name" value="PROTEIN LONG AFTER FAR-RED 3"/>
    <property type="match status" value="1"/>
</dbReference>
<dbReference type="Gene3D" id="3.10.310.70">
    <property type="match status" value="1"/>
</dbReference>
<accession>A0A3M8DBN8</accession>
<dbReference type="SUPFAM" id="SSF51338">
    <property type="entry name" value="Composite domain of metallo-dependent hydrolases"/>
    <property type="match status" value="1"/>
</dbReference>
<evidence type="ECO:0000313" key="2">
    <source>
        <dbReference type="EMBL" id="RNB85452.1"/>
    </source>
</evidence>